<dbReference type="Proteomes" id="UP000646827">
    <property type="component" value="Unassembled WGS sequence"/>
</dbReference>
<feature type="compositionally biased region" description="Low complexity" evidence="2">
    <location>
        <begin position="32"/>
        <end position="46"/>
    </location>
</feature>
<reference evidence="3 4" key="1">
    <citation type="submission" date="2020-12" db="EMBL/GenBank/DDBJ databases">
        <title>Metabolic potential, ecology and presence of endohyphal bacteria is reflected in genomic diversity of Mucoromycotina.</title>
        <authorList>
            <person name="Muszewska A."/>
            <person name="Okrasinska A."/>
            <person name="Steczkiewicz K."/>
            <person name="Drgas O."/>
            <person name="Orlowska M."/>
            <person name="Perlinska-Lenart U."/>
            <person name="Aleksandrzak-Piekarczyk T."/>
            <person name="Szatraj K."/>
            <person name="Zielenkiewicz U."/>
            <person name="Pilsyk S."/>
            <person name="Malc E."/>
            <person name="Mieczkowski P."/>
            <person name="Kruszewska J.S."/>
            <person name="Biernat P."/>
            <person name="Pawlowska J."/>
        </authorList>
    </citation>
    <scope>NUCLEOTIDE SEQUENCE [LARGE SCALE GENOMIC DNA]</scope>
    <source>
        <strain evidence="3 4">CBS 142.35</strain>
    </source>
</reference>
<evidence type="ECO:0000256" key="1">
    <source>
        <dbReference type="SAM" id="Coils"/>
    </source>
</evidence>
<evidence type="ECO:0000256" key="2">
    <source>
        <dbReference type="SAM" id="MobiDB-lite"/>
    </source>
</evidence>
<accession>A0A8H7S3P2</accession>
<organism evidence="3 4">
    <name type="scientific">Circinella minor</name>
    <dbReference type="NCBI Taxonomy" id="1195481"/>
    <lineage>
        <taxon>Eukaryota</taxon>
        <taxon>Fungi</taxon>
        <taxon>Fungi incertae sedis</taxon>
        <taxon>Mucoromycota</taxon>
        <taxon>Mucoromycotina</taxon>
        <taxon>Mucoromycetes</taxon>
        <taxon>Mucorales</taxon>
        <taxon>Lichtheimiaceae</taxon>
        <taxon>Circinella</taxon>
    </lineage>
</organism>
<dbReference type="EMBL" id="JAEPRB010000123">
    <property type="protein sequence ID" value="KAG2220951.1"/>
    <property type="molecule type" value="Genomic_DNA"/>
</dbReference>
<evidence type="ECO:0000313" key="4">
    <source>
        <dbReference type="Proteomes" id="UP000646827"/>
    </source>
</evidence>
<dbReference type="OrthoDB" id="2265577at2759"/>
<dbReference type="AlphaFoldDB" id="A0A8H7S3P2"/>
<name>A0A8H7S3P2_9FUNG</name>
<evidence type="ECO:0000313" key="3">
    <source>
        <dbReference type="EMBL" id="KAG2220951.1"/>
    </source>
</evidence>
<keyword evidence="1" id="KW-0175">Coiled coil</keyword>
<feature type="compositionally biased region" description="Polar residues" evidence="2">
    <location>
        <begin position="1"/>
        <end position="18"/>
    </location>
</feature>
<gene>
    <name evidence="3" type="ORF">INT45_006484</name>
</gene>
<feature type="coiled-coil region" evidence="1">
    <location>
        <begin position="231"/>
        <end position="279"/>
    </location>
</feature>
<feature type="region of interest" description="Disordered" evidence="2">
    <location>
        <begin position="1"/>
        <end position="65"/>
    </location>
</feature>
<protein>
    <submittedName>
        <fullName evidence="3">Uncharacterized protein</fullName>
    </submittedName>
</protein>
<sequence length="285" mass="33370">MQRNSLPTSTTIRDNPSLNLMIPLNENPSPEPVTSTSSPTPPLSSSDENTPYHHYHSNNRRSAPANIENRLRQLEKENEQLTLSNIRLLRANRILKLDCDRIVEEQTSELKEEISHLLSQNVRLQRSNRLLQDDLNEYMTQMNQMRNDQIRKMNNVGPEYEYLVQMINLLYRQGFSVLTLPPDDGEDQRAKPQHICRPSIQSHVNGGSLAVASQHENARLHDEMEQIKHDREGLYEVIHEKEEDLETMKRELKMKDDIVSQLENDFKRMEIEVVDLQKVKFFFLF</sequence>
<comment type="caution">
    <text evidence="3">The sequence shown here is derived from an EMBL/GenBank/DDBJ whole genome shotgun (WGS) entry which is preliminary data.</text>
</comment>
<keyword evidence="4" id="KW-1185">Reference proteome</keyword>
<feature type="coiled-coil region" evidence="1">
    <location>
        <begin position="121"/>
        <end position="148"/>
    </location>
</feature>
<proteinExistence type="predicted"/>